<protein>
    <submittedName>
        <fullName evidence="2">Cold shock domain-containing protein</fullName>
    </submittedName>
</protein>
<dbReference type="PRINTS" id="PR00050">
    <property type="entry name" value="COLDSHOCK"/>
</dbReference>
<dbReference type="InterPro" id="IPR002059">
    <property type="entry name" value="CSP_DNA-bd"/>
</dbReference>
<name>A0ABN3QEU3_9ACTN</name>
<dbReference type="CDD" id="cd04458">
    <property type="entry name" value="CSP_CDS"/>
    <property type="match status" value="1"/>
</dbReference>
<dbReference type="Pfam" id="PF00313">
    <property type="entry name" value="CSD"/>
    <property type="match status" value="1"/>
</dbReference>
<accession>A0ABN3QEU3</accession>
<gene>
    <name evidence="2" type="ORF">GCM10010411_71440</name>
</gene>
<comment type="caution">
    <text evidence="2">The sequence shown here is derived from an EMBL/GenBank/DDBJ whole genome shotgun (WGS) entry which is preliminary data.</text>
</comment>
<dbReference type="PROSITE" id="PS51857">
    <property type="entry name" value="CSD_2"/>
    <property type="match status" value="1"/>
</dbReference>
<sequence length="141" mass="15482">MAEFGRILQFDEARGYGFIAPDTGGADVFVHVNECEGDQLRFTPGTRVRFEVMDGGRGKKAYDVSIVTETDLDGAAAESAEAKTAERDDDGGFCYVLSAREMRTVLTEMLLESAPELTGAQIVRLRDRFLALSRKHGWAEG</sequence>
<feature type="domain" description="CSD" evidence="1">
    <location>
        <begin position="2"/>
        <end position="66"/>
    </location>
</feature>
<evidence type="ECO:0000313" key="2">
    <source>
        <dbReference type="EMBL" id="GAA2624660.1"/>
    </source>
</evidence>
<dbReference type="InterPro" id="IPR012340">
    <property type="entry name" value="NA-bd_OB-fold"/>
</dbReference>
<keyword evidence="3" id="KW-1185">Reference proteome</keyword>
<dbReference type="PANTHER" id="PTHR46565:SF20">
    <property type="entry name" value="COLD SHOCK DOMAIN-CONTAINING PROTEIN 4"/>
    <property type="match status" value="1"/>
</dbReference>
<dbReference type="SMART" id="SM00357">
    <property type="entry name" value="CSP"/>
    <property type="match status" value="1"/>
</dbReference>
<dbReference type="SUPFAM" id="SSF50249">
    <property type="entry name" value="Nucleic acid-binding proteins"/>
    <property type="match status" value="1"/>
</dbReference>
<dbReference type="EMBL" id="BAAATD010000012">
    <property type="protein sequence ID" value="GAA2624660.1"/>
    <property type="molecule type" value="Genomic_DNA"/>
</dbReference>
<organism evidence="2 3">
    <name type="scientific">Actinomadura fulvescens</name>
    <dbReference type="NCBI Taxonomy" id="46160"/>
    <lineage>
        <taxon>Bacteria</taxon>
        <taxon>Bacillati</taxon>
        <taxon>Actinomycetota</taxon>
        <taxon>Actinomycetes</taxon>
        <taxon>Streptosporangiales</taxon>
        <taxon>Thermomonosporaceae</taxon>
        <taxon>Actinomadura</taxon>
    </lineage>
</organism>
<dbReference type="PANTHER" id="PTHR46565">
    <property type="entry name" value="COLD SHOCK DOMAIN PROTEIN 2"/>
    <property type="match status" value="1"/>
</dbReference>
<dbReference type="InterPro" id="IPR011129">
    <property type="entry name" value="CSD"/>
</dbReference>
<reference evidence="2 3" key="1">
    <citation type="journal article" date="2019" name="Int. J. Syst. Evol. Microbiol.">
        <title>The Global Catalogue of Microorganisms (GCM) 10K type strain sequencing project: providing services to taxonomists for standard genome sequencing and annotation.</title>
        <authorList>
            <consortium name="The Broad Institute Genomics Platform"/>
            <consortium name="The Broad Institute Genome Sequencing Center for Infectious Disease"/>
            <person name="Wu L."/>
            <person name="Ma J."/>
        </authorList>
    </citation>
    <scope>NUCLEOTIDE SEQUENCE [LARGE SCALE GENOMIC DNA]</scope>
    <source>
        <strain evidence="2 3">JCM 6833</strain>
    </source>
</reference>
<dbReference type="RefSeq" id="WP_344546913.1">
    <property type="nucleotide sequence ID" value="NZ_BAAATD010000012.1"/>
</dbReference>
<proteinExistence type="predicted"/>
<evidence type="ECO:0000259" key="1">
    <source>
        <dbReference type="PROSITE" id="PS51857"/>
    </source>
</evidence>
<dbReference type="Proteomes" id="UP001501509">
    <property type="component" value="Unassembled WGS sequence"/>
</dbReference>
<evidence type="ECO:0000313" key="3">
    <source>
        <dbReference type="Proteomes" id="UP001501509"/>
    </source>
</evidence>
<dbReference type="Gene3D" id="2.40.50.140">
    <property type="entry name" value="Nucleic acid-binding proteins"/>
    <property type="match status" value="1"/>
</dbReference>